<accession>A0A8D8R0V6</accession>
<protein>
    <submittedName>
        <fullName evidence="2">Uncharacterized protein</fullName>
    </submittedName>
</protein>
<keyword evidence="1" id="KW-1133">Transmembrane helix</keyword>
<keyword evidence="1" id="KW-0812">Transmembrane</keyword>
<reference evidence="2" key="1">
    <citation type="submission" date="2021-05" db="EMBL/GenBank/DDBJ databases">
        <authorList>
            <person name="Alioto T."/>
            <person name="Alioto T."/>
            <person name="Gomez Garrido J."/>
        </authorList>
    </citation>
    <scope>NUCLEOTIDE SEQUENCE</scope>
</reference>
<keyword evidence="1" id="KW-0472">Membrane</keyword>
<evidence type="ECO:0000256" key="1">
    <source>
        <dbReference type="SAM" id="Phobius"/>
    </source>
</evidence>
<sequence>MLYGKKNCLRNDVKNKYFLNIRLFRYNRHYTQYVPIKNNIFMFVIYLLFVIRVFRVTVILYASCMVNLKRDINTKNTDNNNSFGKGIPIDLYALLIHITHQMRCN</sequence>
<dbReference type="EMBL" id="HBUF01113429">
    <property type="protein sequence ID" value="CAG6640694.1"/>
    <property type="molecule type" value="Transcribed_RNA"/>
</dbReference>
<evidence type="ECO:0000313" key="2">
    <source>
        <dbReference type="EMBL" id="CAG6640694.1"/>
    </source>
</evidence>
<name>A0A8D8R0V6_9HEMI</name>
<proteinExistence type="predicted"/>
<organism evidence="2">
    <name type="scientific">Cacopsylla melanoneura</name>
    <dbReference type="NCBI Taxonomy" id="428564"/>
    <lineage>
        <taxon>Eukaryota</taxon>
        <taxon>Metazoa</taxon>
        <taxon>Ecdysozoa</taxon>
        <taxon>Arthropoda</taxon>
        <taxon>Hexapoda</taxon>
        <taxon>Insecta</taxon>
        <taxon>Pterygota</taxon>
        <taxon>Neoptera</taxon>
        <taxon>Paraneoptera</taxon>
        <taxon>Hemiptera</taxon>
        <taxon>Sternorrhyncha</taxon>
        <taxon>Psylloidea</taxon>
        <taxon>Psyllidae</taxon>
        <taxon>Psyllinae</taxon>
        <taxon>Cacopsylla</taxon>
    </lineage>
</organism>
<dbReference type="AlphaFoldDB" id="A0A8D8R0V6"/>
<feature type="transmembrane region" description="Helical" evidence="1">
    <location>
        <begin position="40"/>
        <end position="62"/>
    </location>
</feature>